<evidence type="ECO:0000313" key="7">
    <source>
        <dbReference type="Proteomes" id="UP001601992"/>
    </source>
</evidence>
<evidence type="ECO:0000259" key="5">
    <source>
        <dbReference type="Pfam" id="PF09084"/>
    </source>
</evidence>
<feature type="chain" id="PRO_5045105115" evidence="4">
    <location>
        <begin position="29"/>
        <end position="340"/>
    </location>
</feature>
<keyword evidence="3 4" id="KW-0732">Signal</keyword>
<organism evidence="6 7">
    <name type="scientific">Nocardia jiangxiensis</name>
    <dbReference type="NCBI Taxonomy" id="282685"/>
    <lineage>
        <taxon>Bacteria</taxon>
        <taxon>Bacillati</taxon>
        <taxon>Actinomycetota</taxon>
        <taxon>Actinomycetes</taxon>
        <taxon>Mycobacteriales</taxon>
        <taxon>Nocardiaceae</taxon>
        <taxon>Nocardia</taxon>
    </lineage>
</organism>
<sequence length="340" mass="35730">MRNSVVTRRIRLGALAAILVLGAALVTACGGDSDGRTTVSIGVGGSIFDTQLHVADANGYFRAAGLNVKFVTLTASIGAAALESDSVQFYNDSPTDFLTAVGRKIPEVGVSMNAVGNPIGLIVGKKFAQVHGLTERTPPATVAKALIGSTGGASSATTKGQAGIFMRAYGVQPSSAHYVMLPSPAADKAALNNNQIDWFVTSEPIPLAVQASGDGVVVATPETVPAWSIPKTGYGQVVVARQSYVQSHPDIVRKFVGAVEQATKYMHAHENESLGVAKTILTGVPDAVLLRSLRQVDWPERNTMNDSGWKTTMAFLNAEGALPKGTKITHSNWTNEYLPQ</sequence>
<comment type="subcellular location">
    <subcellularLocation>
        <location evidence="1">Periplasm</location>
    </subcellularLocation>
</comment>
<evidence type="ECO:0000313" key="6">
    <source>
        <dbReference type="EMBL" id="MFF3566472.1"/>
    </source>
</evidence>
<keyword evidence="7" id="KW-1185">Reference proteome</keyword>
<comment type="caution">
    <text evidence="6">The sequence shown here is derived from an EMBL/GenBank/DDBJ whole genome shotgun (WGS) entry which is preliminary data.</text>
</comment>
<reference evidence="6 7" key="1">
    <citation type="submission" date="2024-10" db="EMBL/GenBank/DDBJ databases">
        <title>The Natural Products Discovery Center: Release of the First 8490 Sequenced Strains for Exploring Actinobacteria Biosynthetic Diversity.</title>
        <authorList>
            <person name="Kalkreuter E."/>
            <person name="Kautsar S.A."/>
            <person name="Yang D."/>
            <person name="Bader C.D."/>
            <person name="Teijaro C.N."/>
            <person name="Fluegel L."/>
            <person name="Davis C.M."/>
            <person name="Simpson J.R."/>
            <person name="Lauterbach L."/>
            <person name="Steele A.D."/>
            <person name="Gui C."/>
            <person name="Meng S."/>
            <person name="Li G."/>
            <person name="Viehrig K."/>
            <person name="Ye F."/>
            <person name="Su P."/>
            <person name="Kiefer A.F."/>
            <person name="Nichols A."/>
            <person name="Cepeda A.J."/>
            <person name="Yan W."/>
            <person name="Fan B."/>
            <person name="Jiang Y."/>
            <person name="Adhikari A."/>
            <person name="Zheng C.-J."/>
            <person name="Schuster L."/>
            <person name="Cowan T.M."/>
            <person name="Smanski M.J."/>
            <person name="Chevrette M.G."/>
            <person name="De Carvalho L.P.S."/>
            <person name="Shen B."/>
        </authorList>
    </citation>
    <scope>NUCLEOTIDE SEQUENCE [LARGE SCALE GENOMIC DNA]</scope>
    <source>
        <strain evidence="6 7">NPDC002593</strain>
    </source>
</reference>
<dbReference type="PANTHER" id="PTHR30024">
    <property type="entry name" value="ALIPHATIC SULFONATES-BINDING PROTEIN-RELATED"/>
    <property type="match status" value="1"/>
</dbReference>
<dbReference type="InterPro" id="IPR015168">
    <property type="entry name" value="SsuA/THI5"/>
</dbReference>
<feature type="signal peptide" evidence="4">
    <location>
        <begin position="1"/>
        <end position="28"/>
    </location>
</feature>
<accession>A0ABW6RR40</accession>
<dbReference type="Pfam" id="PF09084">
    <property type="entry name" value="NMT1"/>
    <property type="match status" value="1"/>
</dbReference>
<evidence type="ECO:0000256" key="3">
    <source>
        <dbReference type="ARBA" id="ARBA00022729"/>
    </source>
</evidence>
<gene>
    <name evidence="6" type="ORF">ACFYXQ_01675</name>
</gene>
<dbReference type="RefSeq" id="WP_040827967.1">
    <property type="nucleotide sequence ID" value="NZ_JBIAQY010000001.1"/>
</dbReference>
<evidence type="ECO:0000256" key="2">
    <source>
        <dbReference type="ARBA" id="ARBA00010742"/>
    </source>
</evidence>
<dbReference type="SUPFAM" id="SSF53850">
    <property type="entry name" value="Periplasmic binding protein-like II"/>
    <property type="match status" value="1"/>
</dbReference>
<evidence type="ECO:0000256" key="4">
    <source>
        <dbReference type="SAM" id="SignalP"/>
    </source>
</evidence>
<proteinExistence type="inferred from homology"/>
<feature type="domain" description="SsuA/THI5-like" evidence="5">
    <location>
        <begin position="51"/>
        <end position="272"/>
    </location>
</feature>
<dbReference type="PROSITE" id="PS51257">
    <property type="entry name" value="PROKAR_LIPOPROTEIN"/>
    <property type="match status" value="1"/>
</dbReference>
<comment type="similarity">
    <text evidence="2">Belongs to the bacterial solute-binding protein SsuA/TauA family.</text>
</comment>
<protein>
    <submittedName>
        <fullName evidence="6">ABC transporter substrate-binding protein</fullName>
    </submittedName>
</protein>
<dbReference type="Proteomes" id="UP001601992">
    <property type="component" value="Unassembled WGS sequence"/>
</dbReference>
<dbReference type="PANTHER" id="PTHR30024:SF47">
    <property type="entry name" value="TAURINE-BINDING PERIPLASMIC PROTEIN"/>
    <property type="match status" value="1"/>
</dbReference>
<dbReference type="EMBL" id="JBIAQY010000001">
    <property type="protein sequence ID" value="MFF3566472.1"/>
    <property type="molecule type" value="Genomic_DNA"/>
</dbReference>
<name>A0ABW6RR40_9NOCA</name>
<dbReference type="Gene3D" id="3.40.190.10">
    <property type="entry name" value="Periplasmic binding protein-like II"/>
    <property type="match status" value="2"/>
</dbReference>
<evidence type="ECO:0000256" key="1">
    <source>
        <dbReference type="ARBA" id="ARBA00004418"/>
    </source>
</evidence>